<protein>
    <submittedName>
        <fullName evidence="1">Uncharacterized protein</fullName>
    </submittedName>
</protein>
<name>A0A382HBE5_9ZZZZ</name>
<reference evidence="1" key="1">
    <citation type="submission" date="2018-05" db="EMBL/GenBank/DDBJ databases">
        <authorList>
            <person name="Lanie J.A."/>
            <person name="Ng W.-L."/>
            <person name="Kazmierczak K.M."/>
            <person name="Andrzejewski T.M."/>
            <person name="Davidsen T.M."/>
            <person name="Wayne K.J."/>
            <person name="Tettelin H."/>
            <person name="Glass J.I."/>
            <person name="Rusch D."/>
            <person name="Podicherti R."/>
            <person name="Tsui H.-C.T."/>
            <person name="Winkler M.E."/>
        </authorList>
    </citation>
    <scope>NUCLEOTIDE SEQUENCE</scope>
</reference>
<accession>A0A382HBE5</accession>
<organism evidence="1">
    <name type="scientific">marine metagenome</name>
    <dbReference type="NCBI Taxonomy" id="408172"/>
    <lineage>
        <taxon>unclassified sequences</taxon>
        <taxon>metagenomes</taxon>
        <taxon>ecological metagenomes</taxon>
    </lineage>
</organism>
<dbReference type="AlphaFoldDB" id="A0A382HBE5"/>
<dbReference type="EMBL" id="UINC01060296">
    <property type="protein sequence ID" value="SVB84658.1"/>
    <property type="molecule type" value="Genomic_DNA"/>
</dbReference>
<evidence type="ECO:0000313" key="1">
    <source>
        <dbReference type="EMBL" id="SVB84658.1"/>
    </source>
</evidence>
<gene>
    <name evidence="1" type="ORF">METZ01_LOCUS237512</name>
</gene>
<sequence length="36" mass="4176">MQRKEEENMNEKTTNVADRLLDLDEQSVEVLGIEVV</sequence>
<proteinExistence type="predicted"/>